<sequence>MTEEQLVHRIIDLYEEARSPHYASKRIVRGTSSCISSATEDLFADYFADKFKDVEIYVNQCFTQGRKRGQPDIALVKDDVVFSIIEIKQDIGWNRNQDEGVAKNRDLVLGLRGQQRNLPNKYSKEENKKVTFVDDLMRNVILVSDGNMSANRLQQNQRVFKSLRDTHRFLFLTTGKPHPNAYEMSCDERKSAITINHAGMESIVEAIRKDMVQAFAG</sequence>
<gene>
    <name evidence="1" type="ORF">DPRO_1405</name>
</gene>
<accession>A0A2C8F793</accession>
<reference evidence="2" key="1">
    <citation type="submission" date="2017-09" db="EMBL/GenBank/DDBJ databases">
        <authorList>
            <person name="Regsiter A."/>
            <person name="William W."/>
        </authorList>
    </citation>
    <scope>NUCLEOTIDE SEQUENCE [LARGE SCALE GENOMIC DNA]</scope>
    <source>
        <strain evidence="2">500-1</strain>
    </source>
</reference>
<dbReference type="AlphaFoldDB" id="A0A2C8F793"/>
<dbReference type="KEGG" id="pprf:DPRO_1405"/>
<dbReference type="EMBL" id="LT907975">
    <property type="protein sequence ID" value="SOB58299.1"/>
    <property type="molecule type" value="Genomic_DNA"/>
</dbReference>
<dbReference type="OrthoDB" id="7107888at2"/>
<evidence type="ECO:0000313" key="2">
    <source>
        <dbReference type="Proteomes" id="UP000219215"/>
    </source>
</evidence>
<name>A0A2C8F793_9BACT</name>
<dbReference type="Proteomes" id="UP000219215">
    <property type="component" value="Chromosome DPRO"/>
</dbReference>
<dbReference type="RefSeq" id="WP_097011380.1">
    <property type="nucleotide sequence ID" value="NZ_LT907975.1"/>
</dbReference>
<keyword evidence="2" id="KW-1185">Reference proteome</keyword>
<proteinExistence type="predicted"/>
<evidence type="ECO:0000313" key="1">
    <source>
        <dbReference type="EMBL" id="SOB58299.1"/>
    </source>
</evidence>
<organism evidence="1 2">
    <name type="scientific">Pseudodesulfovibrio profundus</name>
    <dbReference type="NCBI Taxonomy" id="57320"/>
    <lineage>
        <taxon>Bacteria</taxon>
        <taxon>Pseudomonadati</taxon>
        <taxon>Thermodesulfobacteriota</taxon>
        <taxon>Desulfovibrionia</taxon>
        <taxon>Desulfovibrionales</taxon>
        <taxon>Desulfovibrionaceae</taxon>
    </lineage>
</organism>
<protein>
    <submittedName>
        <fullName evidence="1">Uncharacterized protein</fullName>
    </submittedName>
</protein>